<keyword evidence="2" id="KW-0812">Transmembrane</keyword>
<feature type="transmembrane region" description="Helical" evidence="2">
    <location>
        <begin position="12"/>
        <end position="30"/>
    </location>
</feature>
<evidence type="ECO:0000313" key="4">
    <source>
        <dbReference type="Proteomes" id="UP000503447"/>
    </source>
</evidence>
<keyword evidence="2" id="KW-1133">Transmembrane helix</keyword>
<keyword evidence="2" id="KW-0472">Membrane</keyword>
<dbReference type="Proteomes" id="UP000503447">
    <property type="component" value="Chromosome"/>
</dbReference>
<evidence type="ECO:0000313" key="3">
    <source>
        <dbReference type="EMBL" id="QJW93480.1"/>
    </source>
</evidence>
<evidence type="ECO:0000256" key="2">
    <source>
        <dbReference type="SAM" id="Phobius"/>
    </source>
</evidence>
<dbReference type="RefSeq" id="WP_171469662.1">
    <property type="nucleotide sequence ID" value="NZ_CP053452.2"/>
</dbReference>
<sequence>MRFVYWSREVAGWLLVLIGLWQFWNTYTLLTNRRILEAAPSAFIAFVIFRGGVHLLKVAVAAQAARTLPESSAQPATRRAGRMPTKPIGPTPAKAVVPGPRSRAAAAAANGDLD</sequence>
<dbReference type="AlphaFoldDB" id="A0A6M5YJF9"/>
<name>A0A6M5YJF9_9BACT</name>
<gene>
    <name evidence="3" type="ORF">FTUN_0986</name>
</gene>
<feature type="region of interest" description="Disordered" evidence="1">
    <location>
        <begin position="69"/>
        <end position="114"/>
    </location>
</feature>
<evidence type="ECO:0000256" key="1">
    <source>
        <dbReference type="SAM" id="MobiDB-lite"/>
    </source>
</evidence>
<protein>
    <submittedName>
        <fullName evidence="3">Uncharacterized protein</fullName>
    </submittedName>
</protein>
<feature type="transmembrane region" description="Helical" evidence="2">
    <location>
        <begin position="42"/>
        <end position="62"/>
    </location>
</feature>
<organism evidence="3 4">
    <name type="scientific">Frigoriglobus tundricola</name>
    <dbReference type="NCBI Taxonomy" id="2774151"/>
    <lineage>
        <taxon>Bacteria</taxon>
        <taxon>Pseudomonadati</taxon>
        <taxon>Planctomycetota</taxon>
        <taxon>Planctomycetia</taxon>
        <taxon>Gemmatales</taxon>
        <taxon>Gemmataceae</taxon>
        <taxon>Frigoriglobus</taxon>
    </lineage>
</organism>
<keyword evidence="4" id="KW-1185">Reference proteome</keyword>
<reference evidence="4" key="1">
    <citation type="submission" date="2020-05" db="EMBL/GenBank/DDBJ databases">
        <title>Frigoriglobus tundricola gen. nov., sp. nov., a psychrotolerant cellulolytic planctomycete of the family Gemmataceae with two divergent copies of 16S rRNA gene.</title>
        <authorList>
            <person name="Kulichevskaya I.S."/>
            <person name="Ivanova A.A."/>
            <person name="Naumoff D.G."/>
            <person name="Beletsky A.V."/>
            <person name="Rijpstra W.I.C."/>
            <person name="Sinninghe Damste J.S."/>
            <person name="Mardanov A.V."/>
            <person name="Ravin N.V."/>
            <person name="Dedysh S.N."/>
        </authorList>
    </citation>
    <scope>NUCLEOTIDE SEQUENCE [LARGE SCALE GENOMIC DNA]</scope>
    <source>
        <strain evidence="4">PL17</strain>
    </source>
</reference>
<feature type="compositionally biased region" description="Low complexity" evidence="1">
    <location>
        <begin position="104"/>
        <end position="114"/>
    </location>
</feature>
<dbReference type="KEGG" id="ftj:FTUN_0986"/>
<proteinExistence type="predicted"/>
<dbReference type="EMBL" id="CP053452">
    <property type="protein sequence ID" value="QJW93480.1"/>
    <property type="molecule type" value="Genomic_DNA"/>
</dbReference>
<accession>A0A6M5YJF9</accession>